<keyword evidence="1" id="KW-0489">Methyltransferase</keyword>
<dbReference type="OrthoDB" id="2370471at2"/>
<dbReference type="EMBL" id="FNGS01000003">
    <property type="protein sequence ID" value="SDL70707.1"/>
    <property type="molecule type" value="Genomic_DNA"/>
</dbReference>
<gene>
    <name evidence="1" type="ORF">SAMN04488090_1499</name>
</gene>
<keyword evidence="1" id="KW-0808">Transferase</keyword>
<dbReference type="AlphaFoldDB" id="A0A1G9M9T3"/>
<dbReference type="GO" id="GO:0032259">
    <property type="term" value="P:methylation"/>
    <property type="evidence" value="ECO:0007669"/>
    <property type="project" value="UniProtKB-KW"/>
</dbReference>
<sequence length="296" mass="33632">MKMETLCTCPVCQSSRLSPFLTCKDYTVSQEEFTLVRCDTCGFVFTNPRPTEAEIGRYYQSTDYISHSNTKRGLVSQVYHAVRRITLKNKLTLLNRLVPGKGRLLDVGCGTGMFLSVCQEDGWKVSGIEPDSGARKLAEEQITQPVSPEILGSYAGETFQAITLWHVLEHIHRLEETLAWLNERLAADGRLIIAVPNLESYDASRYGAQWAAYDVPRHLYHFAPNTLKPLMGQYGFVLEETLPMPFDSFYVSMLSTRYRDGKTRYLEAIREGLKSNSLGKGERPNYSSLIYVFKKR</sequence>
<keyword evidence="2" id="KW-1185">Reference proteome</keyword>
<dbReference type="Proteomes" id="UP000198901">
    <property type="component" value="Unassembled WGS sequence"/>
</dbReference>
<dbReference type="InterPro" id="IPR029063">
    <property type="entry name" value="SAM-dependent_MTases_sf"/>
</dbReference>
<dbReference type="PANTHER" id="PTHR43861:SF6">
    <property type="entry name" value="METHYLTRANSFERASE TYPE 11"/>
    <property type="match status" value="1"/>
</dbReference>
<evidence type="ECO:0000313" key="2">
    <source>
        <dbReference type="Proteomes" id="UP000198901"/>
    </source>
</evidence>
<evidence type="ECO:0000313" key="1">
    <source>
        <dbReference type="EMBL" id="SDL70707.1"/>
    </source>
</evidence>
<dbReference type="CDD" id="cd02440">
    <property type="entry name" value="AdoMet_MTases"/>
    <property type="match status" value="1"/>
</dbReference>
<name>A0A1G9M9T3_9BACT</name>
<dbReference type="Gene3D" id="3.40.50.150">
    <property type="entry name" value="Vaccinia Virus protein VP39"/>
    <property type="match status" value="1"/>
</dbReference>
<reference evidence="1 2" key="1">
    <citation type="submission" date="2016-10" db="EMBL/GenBank/DDBJ databases">
        <authorList>
            <person name="de Groot N.N."/>
        </authorList>
    </citation>
    <scope>NUCLEOTIDE SEQUENCE [LARGE SCALE GENOMIC DNA]</scope>
    <source>
        <strain evidence="1 2">DSM 21668</strain>
    </source>
</reference>
<dbReference type="STRING" id="563176.SAMN04488090_1499"/>
<dbReference type="RefSeq" id="WP_093199885.1">
    <property type="nucleotide sequence ID" value="NZ_FNGS01000003.1"/>
</dbReference>
<dbReference type="SUPFAM" id="SSF53335">
    <property type="entry name" value="S-adenosyl-L-methionine-dependent methyltransferases"/>
    <property type="match status" value="1"/>
</dbReference>
<accession>A0A1G9M9T3</accession>
<dbReference type="GO" id="GO:0008168">
    <property type="term" value="F:methyltransferase activity"/>
    <property type="evidence" value="ECO:0007669"/>
    <property type="project" value="UniProtKB-KW"/>
</dbReference>
<organism evidence="1 2">
    <name type="scientific">Siphonobacter aquaeclarae</name>
    <dbReference type="NCBI Taxonomy" id="563176"/>
    <lineage>
        <taxon>Bacteria</taxon>
        <taxon>Pseudomonadati</taxon>
        <taxon>Bacteroidota</taxon>
        <taxon>Cytophagia</taxon>
        <taxon>Cytophagales</taxon>
        <taxon>Cytophagaceae</taxon>
        <taxon>Siphonobacter</taxon>
    </lineage>
</organism>
<protein>
    <submittedName>
        <fullName evidence="1">Methyltransferase domain-containing protein</fullName>
    </submittedName>
</protein>
<proteinExistence type="predicted"/>
<dbReference type="PANTHER" id="PTHR43861">
    <property type="entry name" value="TRANS-ACONITATE 2-METHYLTRANSFERASE-RELATED"/>
    <property type="match status" value="1"/>
</dbReference>
<dbReference type="Pfam" id="PF13489">
    <property type="entry name" value="Methyltransf_23"/>
    <property type="match status" value="1"/>
</dbReference>